<evidence type="ECO:0000256" key="1">
    <source>
        <dbReference type="SAM" id="MobiDB-lite"/>
    </source>
</evidence>
<dbReference type="GO" id="GO:0003735">
    <property type="term" value="F:structural constituent of ribosome"/>
    <property type="evidence" value="ECO:0007669"/>
    <property type="project" value="TreeGrafter"/>
</dbReference>
<dbReference type="OrthoDB" id="3913595at2759"/>
<organism evidence="2 3">
    <name type="scientific">Golovinomyces cichoracearum</name>
    <dbReference type="NCBI Taxonomy" id="62708"/>
    <lineage>
        <taxon>Eukaryota</taxon>
        <taxon>Fungi</taxon>
        <taxon>Dikarya</taxon>
        <taxon>Ascomycota</taxon>
        <taxon>Pezizomycotina</taxon>
        <taxon>Leotiomycetes</taxon>
        <taxon>Erysiphales</taxon>
        <taxon>Erysiphaceae</taxon>
        <taxon>Golovinomyces</taxon>
    </lineage>
</organism>
<dbReference type="AlphaFoldDB" id="A0A420J433"/>
<comment type="caution">
    <text evidence="2">The sequence shown here is derived from an EMBL/GenBank/DDBJ whole genome shotgun (WGS) entry which is preliminary data.</text>
</comment>
<accession>A0A420J433</accession>
<reference evidence="2 3" key="1">
    <citation type="journal article" date="2018" name="BMC Genomics">
        <title>Comparative genome analyses reveal sequence features reflecting distinct modes of host-adaptation between dicot and monocot powdery mildew.</title>
        <authorList>
            <person name="Wu Y."/>
            <person name="Ma X."/>
            <person name="Pan Z."/>
            <person name="Kale S.D."/>
            <person name="Song Y."/>
            <person name="King H."/>
            <person name="Zhang Q."/>
            <person name="Presley C."/>
            <person name="Deng X."/>
            <person name="Wei C.I."/>
            <person name="Xiao S."/>
        </authorList>
    </citation>
    <scope>NUCLEOTIDE SEQUENCE [LARGE SCALE GENOMIC DNA]</scope>
    <source>
        <strain evidence="2">UCSC1</strain>
    </source>
</reference>
<dbReference type="GO" id="GO:0070124">
    <property type="term" value="P:mitochondrial translational initiation"/>
    <property type="evidence" value="ECO:0007669"/>
    <property type="project" value="TreeGrafter"/>
</dbReference>
<protein>
    <submittedName>
        <fullName evidence="2">Uncharacterized protein</fullName>
    </submittedName>
</protein>
<dbReference type="Proteomes" id="UP000285405">
    <property type="component" value="Unassembled WGS sequence"/>
</dbReference>
<gene>
    <name evidence="2" type="ORF">GcC1_024024</name>
</gene>
<dbReference type="PANTHER" id="PTHR28058">
    <property type="entry name" value="37S RIBOSOMAL PROTEIN MRP51, MITOCHONDRIAL"/>
    <property type="match status" value="1"/>
</dbReference>
<evidence type="ECO:0000313" key="3">
    <source>
        <dbReference type="Proteomes" id="UP000285405"/>
    </source>
</evidence>
<evidence type="ECO:0000313" key="2">
    <source>
        <dbReference type="EMBL" id="RKF81567.1"/>
    </source>
</evidence>
<name>A0A420J433_9PEZI</name>
<proteinExistence type="predicted"/>
<dbReference type="InterPro" id="IPR016712">
    <property type="entry name" value="Rbsml_bS1m-like"/>
</dbReference>
<dbReference type="PANTHER" id="PTHR28058:SF1">
    <property type="entry name" value="SMALL RIBOSOMAL SUBUNIT PROTEIN BS1M"/>
    <property type="match status" value="1"/>
</dbReference>
<dbReference type="Pfam" id="PF11709">
    <property type="entry name" value="Mit_ribos_Mrp51"/>
    <property type="match status" value="1"/>
</dbReference>
<dbReference type="EMBL" id="MCBR01002474">
    <property type="protein sequence ID" value="RKF81567.1"/>
    <property type="molecule type" value="Genomic_DNA"/>
</dbReference>
<feature type="region of interest" description="Disordered" evidence="1">
    <location>
        <begin position="279"/>
        <end position="305"/>
    </location>
</feature>
<sequence length="507" mass="56829">MSCHSLSPGAALLRRSKAFAIPKPLPRQIDVSSNAQTVSKTATTPYPTHLSITTPLSSLKEGDWGLKRPLPLRTTTQTSSPSVRIEAIDTIDKVTSFRSSGDHALTLQKWQELSIPITSIKYLPDEIDPIRRSVFEDDVDNLELHPDNSNSGQEKKTRWKFKGPWLGGQNCGEFSEYLITYVKGRKKEFLDYLRKEYAKSKTADARRKFIIDGAEGEAPVYNSFDITDEEFDFHVKELRLGRVELYKKIRTFLDLPPPTYQDLNDPTLDLHLLFAEKSDGKTEEQKKKQNLPRTGPPKTHPSAGISYCRSSSYTFLHPEFGPQEKKPPIQARVILPKNVSKSNSRTALIGFAGIVSGIPTGIESQAIGFRKGFKVTSEFNYSRFPGLSYLDANEETGSKSWIHPLHAEVDSKGRLQTSWELGDPEAVAVRTDTVDELAREPVPITFDANYWNRTLRNTKTTSTSTKPWFSTAKSYGLDSMLNSEVKKPQDNQTLNELENILSGAGGI</sequence>
<dbReference type="GO" id="GO:0005763">
    <property type="term" value="C:mitochondrial small ribosomal subunit"/>
    <property type="evidence" value="ECO:0007669"/>
    <property type="project" value="TreeGrafter"/>
</dbReference>